<keyword evidence="5 10" id="KW-0812">Transmembrane</keyword>
<dbReference type="Pfam" id="PF01762">
    <property type="entry name" value="Galactosyl_T"/>
    <property type="match status" value="1"/>
</dbReference>
<sequence>MMKGIVIVIASGHRAMLKKHYKLLLKCALAVPLIFLVDFCGILTHLYELDFETYYHYPLHNDSAPPSLDYKFLQLPAFTNNRDSADPPRLTILVKSAIGNADRRQAIRKTWGYEARFSDVHIKRAFMLGTPAEGAGVKDAALEEAKQHGDIIRADFVDAYFNNTIKTMMGMRWASEHFNTSDFYLFVDDDYYVSIKNVLRFLGKGRQTHHQSLLFAGYVIQSAPLRHKFSKWYVSLEEYPFDKWPAYVTAGAFLLSREALLKIYAVGRSIPLFRFDDIFLGMVALRAHIPVHHCDDFHFDRPRYNGPDSYSDVIASHGFGDPVEMERVWNECRSANYA</sequence>
<evidence type="ECO:0000256" key="8">
    <source>
        <dbReference type="ARBA" id="ARBA00023034"/>
    </source>
</evidence>
<reference evidence="11 12" key="1">
    <citation type="journal article" date="2019" name="J. Hered.">
        <title>An Improved Genome Assembly for Drosophila navojoa, the Basal Species in the mojavensis Cluster.</title>
        <authorList>
            <person name="Vanderlinde T."/>
            <person name="Dupim E.G."/>
            <person name="Nazario-Yepiz N.O."/>
            <person name="Carvalho A.B."/>
        </authorList>
    </citation>
    <scope>NUCLEOTIDE SEQUENCE [LARGE SCALE GENOMIC DNA]</scope>
    <source>
        <strain evidence="11">Navoj_Jal97</strain>
        <tissue evidence="11">Whole organism</tissue>
    </source>
</reference>
<dbReference type="InterPro" id="IPR029044">
    <property type="entry name" value="Nucleotide-diphossugar_trans"/>
</dbReference>
<dbReference type="FunFam" id="3.90.550.50:FF:000042">
    <property type="entry name" value="Hexosyltransferase"/>
    <property type="match status" value="1"/>
</dbReference>
<keyword evidence="8 10" id="KW-0333">Golgi apparatus</keyword>
<dbReference type="AlphaFoldDB" id="A0A484AZB2"/>
<keyword evidence="7 10" id="KW-1133">Transmembrane helix</keyword>
<dbReference type="GO" id="GO:0006493">
    <property type="term" value="P:protein O-linked glycosylation"/>
    <property type="evidence" value="ECO:0007669"/>
    <property type="project" value="TreeGrafter"/>
</dbReference>
<evidence type="ECO:0000256" key="6">
    <source>
        <dbReference type="ARBA" id="ARBA00022968"/>
    </source>
</evidence>
<comment type="caution">
    <text evidence="11">The sequence shown here is derived from an EMBL/GenBank/DDBJ whole genome shotgun (WGS) entry which is preliminary data.</text>
</comment>
<keyword evidence="6 10" id="KW-0735">Signal-anchor</keyword>
<comment type="similarity">
    <text evidence="2 10">Belongs to the glycosyltransferase 31 family.</text>
</comment>
<dbReference type="Proteomes" id="UP000295192">
    <property type="component" value="Unassembled WGS sequence"/>
</dbReference>
<keyword evidence="9 10" id="KW-0472">Membrane</keyword>
<evidence type="ECO:0000256" key="9">
    <source>
        <dbReference type="ARBA" id="ARBA00023136"/>
    </source>
</evidence>
<dbReference type="Gene3D" id="3.90.550.50">
    <property type="match status" value="1"/>
</dbReference>
<dbReference type="GO" id="GO:0000139">
    <property type="term" value="C:Golgi membrane"/>
    <property type="evidence" value="ECO:0007669"/>
    <property type="project" value="UniProtKB-SubCell"/>
</dbReference>
<keyword evidence="4" id="KW-0808">Transferase</keyword>
<evidence type="ECO:0000313" key="12">
    <source>
        <dbReference type="Proteomes" id="UP000295192"/>
    </source>
</evidence>
<dbReference type="GO" id="GO:0008194">
    <property type="term" value="F:UDP-glycosyltransferase activity"/>
    <property type="evidence" value="ECO:0007669"/>
    <property type="project" value="TreeGrafter"/>
</dbReference>
<evidence type="ECO:0000256" key="1">
    <source>
        <dbReference type="ARBA" id="ARBA00004323"/>
    </source>
</evidence>
<dbReference type="OrthoDB" id="5957813at2759"/>
<evidence type="ECO:0000256" key="3">
    <source>
        <dbReference type="ARBA" id="ARBA00022676"/>
    </source>
</evidence>
<keyword evidence="12" id="KW-1185">Reference proteome</keyword>
<dbReference type="PANTHER" id="PTHR11214">
    <property type="entry name" value="BETA-1,3-N-ACETYLGLUCOSAMINYLTRANSFERASE"/>
    <property type="match status" value="1"/>
</dbReference>
<evidence type="ECO:0000256" key="2">
    <source>
        <dbReference type="ARBA" id="ARBA00008661"/>
    </source>
</evidence>
<keyword evidence="3 10" id="KW-0328">Glycosyltransferase</keyword>
<dbReference type="EC" id="2.4.1.-" evidence="10"/>
<proteinExistence type="inferred from homology"/>
<dbReference type="SUPFAM" id="SSF53448">
    <property type="entry name" value="Nucleotide-diphospho-sugar transferases"/>
    <property type="match status" value="1"/>
</dbReference>
<dbReference type="EMBL" id="LSRL02000400">
    <property type="protein sequence ID" value="TDG41170.1"/>
    <property type="molecule type" value="Genomic_DNA"/>
</dbReference>
<evidence type="ECO:0000256" key="5">
    <source>
        <dbReference type="ARBA" id="ARBA00022692"/>
    </source>
</evidence>
<evidence type="ECO:0000313" key="11">
    <source>
        <dbReference type="EMBL" id="TDG41170.1"/>
    </source>
</evidence>
<organism evidence="11 12">
    <name type="scientific">Drosophila navojoa</name>
    <name type="common">Fruit fly</name>
    <dbReference type="NCBI Taxonomy" id="7232"/>
    <lineage>
        <taxon>Eukaryota</taxon>
        <taxon>Metazoa</taxon>
        <taxon>Ecdysozoa</taxon>
        <taxon>Arthropoda</taxon>
        <taxon>Hexapoda</taxon>
        <taxon>Insecta</taxon>
        <taxon>Pterygota</taxon>
        <taxon>Neoptera</taxon>
        <taxon>Endopterygota</taxon>
        <taxon>Diptera</taxon>
        <taxon>Brachycera</taxon>
        <taxon>Muscomorpha</taxon>
        <taxon>Ephydroidea</taxon>
        <taxon>Drosophilidae</taxon>
        <taxon>Drosophila</taxon>
    </lineage>
</organism>
<protein>
    <recommendedName>
        <fullName evidence="10">Hexosyltransferase</fullName>
        <ecNumber evidence="10">2.4.1.-</ecNumber>
    </recommendedName>
</protein>
<gene>
    <name evidence="11" type="ORF">AWZ03_012407</name>
</gene>
<name>A0A484AZB2_DRONA</name>
<evidence type="ECO:0000256" key="4">
    <source>
        <dbReference type="ARBA" id="ARBA00022679"/>
    </source>
</evidence>
<dbReference type="PANTHER" id="PTHR11214:SF349">
    <property type="entry name" value="BETA-1,3-GALACTOSYLTRANSFERASE BRN"/>
    <property type="match status" value="1"/>
</dbReference>
<accession>A0A484AZB2</accession>
<comment type="subcellular location">
    <subcellularLocation>
        <location evidence="1 10">Golgi apparatus membrane</location>
        <topology evidence="1 10">Single-pass type II membrane protein</topology>
    </subcellularLocation>
</comment>
<dbReference type="STRING" id="7232.A0A484AZB2"/>
<feature type="transmembrane region" description="Helical" evidence="10">
    <location>
        <begin position="23"/>
        <end position="47"/>
    </location>
</feature>
<evidence type="ECO:0000256" key="7">
    <source>
        <dbReference type="ARBA" id="ARBA00022989"/>
    </source>
</evidence>
<dbReference type="OMA" id="RVWNECR"/>
<evidence type="ECO:0000256" key="10">
    <source>
        <dbReference type="RuleBase" id="RU363063"/>
    </source>
</evidence>
<dbReference type="GO" id="GO:0016758">
    <property type="term" value="F:hexosyltransferase activity"/>
    <property type="evidence" value="ECO:0007669"/>
    <property type="project" value="InterPro"/>
</dbReference>
<dbReference type="InterPro" id="IPR002659">
    <property type="entry name" value="Glyco_trans_31"/>
</dbReference>